<reference evidence="1 2" key="1">
    <citation type="submission" date="2019-01" db="EMBL/GenBank/DDBJ databases">
        <authorList>
            <person name="Brito A."/>
        </authorList>
    </citation>
    <scope>NUCLEOTIDE SEQUENCE [LARGE SCALE GENOMIC DNA]</scope>
    <source>
        <strain evidence="1">1</strain>
    </source>
</reference>
<dbReference type="EMBL" id="CAACVJ010000135">
    <property type="protein sequence ID" value="VEP13782.1"/>
    <property type="molecule type" value="Genomic_DNA"/>
</dbReference>
<accession>A0A563VQN6</accession>
<dbReference type="AlphaFoldDB" id="A0A563VQN6"/>
<dbReference type="Proteomes" id="UP000320055">
    <property type="component" value="Unassembled WGS sequence"/>
</dbReference>
<organism evidence="1 2">
    <name type="scientific">Hyella patelloides LEGE 07179</name>
    <dbReference type="NCBI Taxonomy" id="945734"/>
    <lineage>
        <taxon>Bacteria</taxon>
        <taxon>Bacillati</taxon>
        <taxon>Cyanobacteriota</taxon>
        <taxon>Cyanophyceae</taxon>
        <taxon>Pleurocapsales</taxon>
        <taxon>Hyellaceae</taxon>
        <taxon>Hyella</taxon>
    </lineage>
</organism>
<name>A0A563VQN6_9CYAN</name>
<evidence type="ECO:0000313" key="2">
    <source>
        <dbReference type="Proteomes" id="UP000320055"/>
    </source>
</evidence>
<proteinExistence type="predicted"/>
<keyword evidence="2" id="KW-1185">Reference proteome</keyword>
<protein>
    <submittedName>
        <fullName evidence="1">Uncharacterized protein</fullName>
    </submittedName>
</protein>
<sequence>MVINSYFIPYSYKNLSIPHAQKTRDCHLNLVQVNDNVPQPLIYRVSTRFNSFTNK</sequence>
<evidence type="ECO:0000313" key="1">
    <source>
        <dbReference type="EMBL" id="VEP13782.1"/>
    </source>
</evidence>
<gene>
    <name evidence="1" type="ORF">H1P_220023</name>
</gene>